<feature type="region of interest" description="Disordered" evidence="3">
    <location>
        <begin position="116"/>
        <end position="184"/>
    </location>
</feature>
<evidence type="ECO:0000313" key="6">
    <source>
        <dbReference type="Proteomes" id="UP001165060"/>
    </source>
</evidence>
<evidence type="ECO:0000259" key="4">
    <source>
        <dbReference type="Pfam" id="PF17120"/>
    </source>
</evidence>
<evidence type="ECO:0000313" key="5">
    <source>
        <dbReference type="EMBL" id="GMI34089.1"/>
    </source>
</evidence>
<keyword evidence="1" id="KW-0853">WD repeat</keyword>
<evidence type="ECO:0000256" key="2">
    <source>
        <dbReference type="ARBA" id="ARBA00022737"/>
    </source>
</evidence>
<feature type="region of interest" description="Disordered" evidence="3">
    <location>
        <begin position="1"/>
        <end position="28"/>
    </location>
</feature>
<keyword evidence="2" id="KW-0677">Repeat</keyword>
<dbReference type="EMBL" id="BRYB01004608">
    <property type="protein sequence ID" value="GMI34089.1"/>
    <property type="molecule type" value="Genomic_DNA"/>
</dbReference>
<feature type="compositionally biased region" description="Polar residues" evidence="3">
    <location>
        <begin position="16"/>
        <end position="27"/>
    </location>
</feature>
<protein>
    <recommendedName>
        <fullName evidence="4">WDR59/RTC1-like RING zinc finger domain-containing protein</fullName>
    </recommendedName>
</protein>
<reference evidence="5 6" key="1">
    <citation type="journal article" date="2023" name="Commun. Biol.">
        <title>Genome analysis of Parmales, the sister group of diatoms, reveals the evolutionary specialization of diatoms from phago-mixotrophs to photoautotrophs.</title>
        <authorList>
            <person name="Ban H."/>
            <person name="Sato S."/>
            <person name="Yoshikawa S."/>
            <person name="Yamada K."/>
            <person name="Nakamura Y."/>
            <person name="Ichinomiya M."/>
            <person name="Sato N."/>
            <person name="Blanc-Mathieu R."/>
            <person name="Endo H."/>
            <person name="Kuwata A."/>
            <person name="Ogata H."/>
        </authorList>
    </citation>
    <scope>NUCLEOTIDE SEQUENCE [LARGE SCALE GENOMIC DNA]</scope>
</reference>
<dbReference type="PANTHER" id="PTHR46200:SF1">
    <property type="entry name" value="GATOR COMPLEX PROTEIN WDR24"/>
    <property type="match status" value="1"/>
</dbReference>
<dbReference type="PANTHER" id="PTHR46200">
    <property type="entry name" value="GATOR COMPLEX PROTEIN WDR24"/>
    <property type="match status" value="1"/>
</dbReference>
<gene>
    <name evidence="5" type="ORF">TeGR_g2230</name>
</gene>
<accession>A0ABQ6MWN0</accession>
<evidence type="ECO:0000256" key="3">
    <source>
        <dbReference type="SAM" id="MobiDB-lite"/>
    </source>
</evidence>
<dbReference type="InterPro" id="IPR049566">
    <property type="entry name" value="WDR59_RTC1-like_RING_Znf"/>
</dbReference>
<feature type="compositionally biased region" description="Pro residues" evidence="3">
    <location>
        <begin position="168"/>
        <end position="177"/>
    </location>
</feature>
<name>A0ABQ6MWN0_9STRA</name>
<feature type="domain" description="WDR59/RTC1-like RING zinc finger" evidence="4">
    <location>
        <begin position="506"/>
        <end position="557"/>
    </location>
</feature>
<dbReference type="Pfam" id="PF17120">
    <property type="entry name" value="zf-RING_16"/>
    <property type="match status" value="1"/>
</dbReference>
<dbReference type="InterPro" id="IPR037590">
    <property type="entry name" value="WDR24"/>
</dbReference>
<dbReference type="CDD" id="cd16693">
    <property type="entry name" value="mRING-H2-C3H3C2_WDR24"/>
    <property type="match status" value="1"/>
</dbReference>
<keyword evidence="6" id="KW-1185">Reference proteome</keyword>
<sequence>MTLNPSRSKLALNPAYKTTSSSRSGNDAGSARLVATLHLGATVTSLAFRPGHPQHLAVSTSAGAASVSAGSWEGGVSLWNVNRPTMPMVVCASGTEGGTAMAGFVDALFEAAEDHKVGGGGGRTPPGSPLVRAEEKEAGAEEASSYQNSLLTSPSSRGRLGNSNHQRPPSPYSPPSAPALNTGGYVQGNLWQHTISMGRDGAISLTNLAYGHRPTRQVPPTAFAMSSLNSLASVHQLPPNREEDDWGLTRMRRDELAEGAAGVYRTEIREGGSTGEGRWEEKGEFARQVQSTKIGVVDLDKMKAAMETREPHLRHFKLFATEYVTHASHPHVSPSEACTRNAALCDSVGCTDISRMWRVLSMLLLPDNSPASLFRSIYRTTIKSVLQERLDIGDVQSAVYACIAVDVFQLKNPPFPIELVREWFLNYCEMLRSRALFVAATEVVKFSGDPGGEVGGVTRMGTDIFNSCPSCMKPLHNENNVVVSSAEGVTSGQEFILRSCSSCKKKLSMCGLCHDPVKKRMAFCIGCSHGFHLEHAKEWFSKNTMCPTGCGHQCVRQQGSMLPMEMSD</sequence>
<proteinExistence type="predicted"/>
<comment type="caution">
    <text evidence="5">The sequence shown here is derived from an EMBL/GenBank/DDBJ whole genome shotgun (WGS) entry which is preliminary data.</text>
</comment>
<organism evidence="5 6">
    <name type="scientific">Tetraparma gracilis</name>
    <dbReference type="NCBI Taxonomy" id="2962635"/>
    <lineage>
        <taxon>Eukaryota</taxon>
        <taxon>Sar</taxon>
        <taxon>Stramenopiles</taxon>
        <taxon>Ochrophyta</taxon>
        <taxon>Bolidophyceae</taxon>
        <taxon>Parmales</taxon>
        <taxon>Triparmaceae</taxon>
        <taxon>Tetraparma</taxon>
    </lineage>
</organism>
<feature type="compositionally biased region" description="Polar residues" evidence="3">
    <location>
        <begin position="144"/>
        <end position="167"/>
    </location>
</feature>
<dbReference type="Proteomes" id="UP001165060">
    <property type="component" value="Unassembled WGS sequence"/>
</dbReference>
<evidence type="ECO:0000256" key="1">
    <source>
        <dbReference type="ARBA" id="ARBA00022574"/>
    </source>
</evidence>